<dbReference type="GO" id="GO:0009523">
    <property type="term" value="C:photosystem II"/>
    <property type="evidence" value="ECO:0007669"/>
    <property type="project" value="UniProtKB-KW"/>
</dbReference>
<evidence type="ECO:0000256" key="2">
    <source>
        <dbReference type="ARBA" id="ARBA00023276"/>
    </source>
</evidence>
<dbReference type="AlphaFoldDB" id="A0A4R1GL11"/>
<organism evidence="5 6">
    <name type="scientific">Marinobacterium mangrovicola</name>
    <dbReference type="NCBI Taxonomy" id="1476959"/>
    <lineage>
        <taxon>Bacteria</taxon>
        <taxon>Pseudomonadati</taxon>
        <taxon>Pseudomonadota</taxon>
        <taxon>Gammaproteobacteria</taxon>
        <taxon>Oceanospirillales</taxon>
        <taxon>Oceanospirillaceae</taxon>
        <taxon>Marinobacterium</taxon>
    </lineage>
</organism>
<evidence type="ECO:0000313" key="5">
    <source>
        <dbReference type="EMBL" id="TCK09104.1"/>
    </source>
</evidence>
<feature type="coiled-coil region" evidence="3">
    <location>
        <begin position="165"/>
        <end position="194"/>
    </location>
</feature>
<sequence>MCERQKFELRKTLNSDSQFHTPDKKNKAMNTQIQSRNGCKTRLTRSSLSLLIGLAISGTVIAGDALEEPALKSDLAASRMLLDIERAGSNLVAVGERGHILISTDEADTWQQAPAPVRVTLTNTFFVDDSFGWAVGHDGVVLKTEDGGRNWRKVMDGERANKLMLGHAEARLAELEYELEADADEQQREELEFELENRTYMAEDAAAFADEGPSRPFLDLWFKDRNEGLVIGAFGLILHTTDGGETWSAWFDRLDNPSLFHLNAISRIGDQLYIAAEAGNLYRSADWGQHWELLDSPYDGSFFGITGNDRGRIITFGLRGNAFQSDDWGDSWETIETGVDSTLFSGAMLADGSAVLVGAAGVSLHLDAEGQVIGTDRDPARLPQSKVLVSEKKELLIAGAHGVHAAVPAPFHVTATVSGGNADE</sequence>
<evidence type="ECO:0000313" key="6">
    <source>
        <dbReference type="Proteomes" id="UP000294546"/>
    </source>
</evidence>
<feature type="domain" description="Photosynthesis system II assembly factor Ycf48/Hcf136-like" evidence="4">
    <location>
        <begin position="217"/>
        <end position="337"/>
    </location>
</feature>
<gene>
    <name evidence="5" type="ORF">CLV83_1205</name>
</gene>
<evidence type="ECO:0000256" key="3">
    <source>
        <dbReference type="SAM" id="Coils"/>
    </source>
</evidence>
<evidence type="ECO:0000256" key="1">
    <source>
        <dbReference type="ARBA" id="ARBA00022531"/>
    </source>
</evidence>
<keyword evidence="1" id="KW-0602">Photosynthesis</keyword>
<proteinExistence type="predicted"/>
<dbReference type="Proteomes" id="UP000294546">
    <property type="component" value="Unassembled WGS sequence"/>
</dbReference>
<protein>
    <submittedName>
        <fullName evidence="5">Photosystem II stability/assembly factor-like uncharacterized protein</fullName>
    </submittedName>
</protein>
<dbReference type="GO" id="GO:0015979">
    <property type="term" value="P:photosynthesis"/>
    <property type="evidence" value="ECO:0007669"/>
    <property type="project" value="UniProtKB-KW"/>
</dbReference>
<comment type="caution">
    <text evidence="5">The sequence shown here is derived from an EMBL/GenBank/DDBJ whole genome shotgun (WGS) entry which is preliminary data.</text>
</comment>
<dbReference type="Pfam" id="PF14870">
    <property type="entry name" value="PSII_BNR"/>
    <property type="match status" value="1"/>
</dbReference>
<keyword evidence="3" id="KW-0175">Coiled coil</keyword>
<dbReference type="Gene3D" id="2.130.10.10">
    <property type="entry name" value="YVTN repeat-like/Quinoprotein amine dehydrogenase"/>
    <property type="match status" value="2"/>
</dbReference>
<evidence type="ECO:0000259" key="4">
    <source>
        <dbReference type="Pfam" id="PF14870"/>
    </source>
</evidence>
<reference evidence="5 6" key="1">
    <citation type="submission" date="2019-03" db="EMBL/GenBank/DDBJ databases">
        <title>Genomic Encyclopedia of Archaeal and Bacterial Type Strains, Phase II (KMG-II): from individual species to whole genera.</title>
        <authorList>
            <person name="Goeker M."/>
        </authorList>
    </citation>
    <scope>NUCLEOTIDE SEQUENCE [LARGE SCALE GENOMIC DNA]</scope>
    <source>
        <strain evidence="5 6">DSM 27697</strain>
    </source>
</reference>
<dbReference type="PANTHER" id="PTHR47199">
    <property type="entry name" value="PHOTOSYSTEM II STABILITY/ASSEMBLY FACTOR HCF136, CHLOROPLASTIC"/>
    <property type="match status" value="1"/>
</dbReference>
<dbReference type="EMBL" id="SMFU01000007">
    <property type="protein sequence ID" value="TCK09104.1"/>
    <property type="molecule type" value="Genomic_DNA"/>
</dbReference>
<name>A0A4R1GL11_9GAMM</name>
<dbReference type="InterPro" id="IPR015943">
    <property type="entry name" value="WD40/YVTN_repeat-like_dom_sf"/>
</dbReference>
<keyword evidence="2" id="KW-0604">Photosystem II</keyword>
<dbReference type="InterPro" id="IPR036278">
    <property type="entry name" value="Sialidase_sf"/>
</dbReference>
<dbReference type="InterPro" id="IPR028203">
    <property type="entry name" value="PSII_CF48-like_dom"/>
</dbReference>
<dbReference type="PANTHER" id="PTHR47199:SF2">
    <property type="entry name" value="PHOTOSYSTEM II STABILITY_ASSEMBLY FACTOR HCF136, CHLOROPLASTIC"/>
    <property type="match status" value="1"/>
</dbReference>
<keyword evidence="6" id="KW-1185">Reference proteome</keyword>
<dbReference type="SUPFAM" id="SSF50939">
    <property type="entry name" value="Sialidases"/>
    <property type="match status" value="1"/>
</dbReference>
<accession>A0A4R1GL11</accession>